<proteinExistence type="inferred from homology"/>
<dbReference type="InterPro" id="IPR051785">
    <property type="entry name" value="MMCE/EMCE_epimerase"/>
</dbReference>
<dbReference type="GO" id="GO:0004493">
    <property type="term" value="F:methylmalonyl-CoA epimerase activity"/>
    <property type="evidence" value="ECO:0007669"/>
    <property type="project" value="TreeGrafter"/>
</dbReference>
<dbReference type="InterPro" id="IPR017515">
    <property type="entry name" value="MeMalonyl-CoA_epimerase"/>
</dbReference>
<evidence type="ECO:0000259" key="3">
    <source>
        <dbReference type="PROSITE" id="PS51819"/>
    </source>
</evidence>
<name>A0A1M5AAT8_9BACL</name>
<dbReference type="Proteomes" id="UP000184476">
    <property type="component" value="Unassembled WGS sequence"/>
</dbReference>
<dbReference type="GO" id="GO:0046872">
    <property type="term" value="F:metal ion binding"/>
    <property type="evidence" value="ECO:0007669"/>
    <property type="project" value="UniProtKB-KW"/>
</dbReference>
<dbReference type="AlphaFoldDB" id="A0A1M5AAT8"/>
<evidence type="ECO:0000256" key="2">
    <source>
        <dbReference type="ARBA" id="ARBA00022723"/>
    </source>
</evidence>
<dbReference type="RefSeq" id="WP_084731686.1">
    <property type="nucleotide sequence ID" value="NZ_FQVL01000013.1"/>
</dbReference>
<comment type="similarity">
    <text evidence="1">Belongs to the methylmalonyl-CoA epimerase family.</text>
</comment>
<evidence type="ECO:0000313" key="5">
    <source>
        <dbReference type="Proteomes" id="UP000184476"/>
    </source>
</evidence>
<dbReference type="NCBIfam" id="TIGR03081">
    <property type="entry name" value="metmalonyl_epim"/>
    <property type="match status" value="1"/>
</dbReference>
<keyword evidence="2" id="KW-0479">Metal-binding</keyword>
<evidence type="ECO:0000256" key="1">
    <source>
        <dbReference type="ARBA" id="ARBA00009308"/>
    </source>
</evidence>
<keyword evidence="5" id="KW-1185">Reference proteome</keyword>
<organism evidence="4 5">
    <name type="scientific">Seinonella peptonophila</name>
    <dbReference type="NCBI Taxonomy" id="112248"/>
    <lineage>
        <taxon>Bacteria</taxon>
        <taxon>Bacillati</taxon>
        <taxon>Bacillota</taxon>
        <taxon>Bacilli</taxon>
        <taxon>Bacillales</taxon>
        <taxon>Thermoactinomycetaceae</taxon>
        <taxon>Seinonella</taxon>
    </lineage>
</organism>
<dbReference type="PANTHER" id="PTHR43048:SF3">
    <property type="entry name" value="METHYLMALONYL-COA EPIMERASE, MITOCHONDRIAL"/>
    <property type="match status" value="1"/>
</dbReference>
<gene>
    <name evidence="4" type="ORF">SAMN05444392_1132</name>
</gene>
<dbReference type="PANTHER" id="PTHR43048">
    <property type="entry name" value="METHYLMALONYL-COA EPIMERASE"/>
    <property type="match status" value="1"/>
</dbReference>
<feature type="domain" description="VOC" evidence="3">
    <location>
        <begin position="7"/>
        <end position="135"/>
    </location>
</feature>
<dbReference type="CDD" id="cd07249">
    <property type="entry name" value="MMCE"/>
    <property type="match status" value="1"/>
</dbReference>
<dbReference type="EMBL" id="FQVL01000013">
    <property type="protein sequence ID" value="SHF27430.1"/>
    <property type="molecule type" value="Genomic_DNA"/>
</dbReference>
<reference evidence="4 5" key="1">
    <citation type="submission" date="2016-11" db="EMBL/GenBank/DDBJ databases">
        <authorList>
            <person name="Jaros S."/>
            <person name="Januszkiewicz K."/>
            <person name="Wedrychowicz H."/>
        </authorList>
    </citation>
    <scope>NUCLEOTIDE SEQUENCE [LARGE SCALE GENOMIC DNA]</scope>
    <source>
        <strain evidence="4 5">DSM 44666</strain>
    </source>
</reference>
<dbReference type="InterPro" id="IPR037523">
    <property type="entry name" value="VOC_core"/>
</dbReference>
<accession>A0A1M5AAT8</accession>
<dbReference type="PROSITE" id="PS51819">
    <property type="entry name" value="VOC"/>
    <property type="match status" value="1"/>
</dbReference>
<protein>
    <submittedName>
        <fullName evidence="4">Methylmalonyl-CoA epimerase</fullName>
    </submittedName>
</protein>
<dbReference type="Gene3D" id="3.10.180.10">
    <property type="entry name" value="2,3-Dihydroxybiphenyl 1,2-Dioxygenase, domain 1"/>
    <property type="match status" value="1"/>
</dbReference>
<dbReference type="SUPFAM" id="SSF54593">
    <property type="entry name" value="Glyoxalase/Bleomycin resistance protein/Dihydroxybiphenyl dioxygenase"/>
    <property type="match status" value="1"/>
</dbReference>
<dbReference type="GO" id="GO:0046491">
    <property type="term" value="P:L-methylmalonyl-CoA metabolic process"/>
    <property type="evidence" value="ECO:0007669"/>
    <property type="project" value="TreeGrafter"/>
</dbReference>
<dbReference type="Pfam" id="PF13669">
    <property type="entry name" value="Glyoxalase_4"/>
    <property type="match status" value="1"/>
</dbReference>
<dbReference type="InterPro" id="IPR029068">
    <property type="entry name" value="Glyas_Bleomycin-R_OHBP_Dase"/>
</dbReference>
<evidence type="ECO:0000313" key="4">
    <source>
        <dbReference type="EMBL" id="SHF27430.1"/>
    </source>
</evidence>
<sequence>MTITIHKLDHIAIIVENLEKALLPYTEALGLIHTPIEYIESHQVRVTFIPLGQTQIELIEPLNSHGKLARFLQKTGGGLHHVAIEVANIEDSIRDLQTHGIEMNNSHPQPGAQGSLVAFTKRRSFDGVIIELIQKHS</sequence>
<dbReference type="STRING" id="112248.SAMN05444392_1132"/>
<dbReference type="OrthoDB" id="9788468at2"/>